<dbReference type="CDD" id="cd02969">
    <property type="entry name" value="PRX_like1"/>
    <property type="match status" value="1"/>
</dbReference>
<gene>
    <name evidence="3" type="ORF">SYV04_08015</name>
</gene>
<dbReference type="InterPro" id="IPR013766">
    <property type="entry name" value="Thioredoxin_domain"/>
</dbReference>
<dbReference type="EMBL" id="JAXIVS010000002">
    <property type="protein sequence ID" value="MDY7226326.1"/>
    <property type="molecule type" value="Genomic_DNA"/>
</dbReference>
<accession>A0ABU5GYP6</accession>
<dbReference type="Pfam" id="PF00578">
    <property type="entry name" value="AhpC-TSA"/>
    <property type="match status" value="1"/>
</dbReference>
<evidence type="ECO:0000259" key="2">
    <source>
        <dbReference type="PROSITE" id="PS51352"/>
    </source>
</evidence>
<name>A0ABU5GYP6_9BACT</name>
<protein>
    <submittedName>
        <fullName evidence="3">Thioredoxin family protein</fullName>
    </submittedName>
</protein>
<dbReference type="RefSeq" id="WP_321545046.1">
    <property type="nucleotide sequence ID" value="NZ_JAXIVS010000002.1"/>
</dbReference>
<comment type="caution">
    <text evidence="3">The sequence shown here is derived from an EMBL/GenBank/DDBJ whole genome shotgun (WGS) entry which is preliminary data.</text>
</comment>
<reference evidence="3 4" key="1">
    <citation type="submission" date="2023-12" db="EMBL/GenBank/DDBJ databases">
        <title>the genome sequence of Hyalangium sp. s54d21.</title>
        <authorList>
            <person name="Zhang X."/>
        </authorList>
    </citation>
    <scope>NUCLEOTIDE SEQUENCE [LARGE SCALE GENOMIC DNA]</scope>
    <source>
        <strain evidence="4">s54d21</strain>
    </source>
</reference>
<dbReference type="Proteomes" id="UP001291309">
    <property type="component" value="Unassembled WGS sequence"/>
</dbReference>
<dbReference type="SUPFAM" id="SSF52833">
    <property type="entry name" value="Thioredoxin-like"/>
    <property type="match status" value="1"/>
</dbReference>
<sequence length="196" mass="20897">MKSVLTALALTTVLGAAVPALAADAEVGKQAPAFTLKDEAGKEHSLEQYKGKLVVLEWTNPGCPFVQRHYKATTMSNTLKGFDANKVVWLAIDSTASNTPDKSAAWKKEKGFSYPVLQDPEGKVGHAYGAKTTPHMYVIDEKGVLRYAGAIDDDPRGKSDKAAVNHVKTTVDALLGGKAVPASTTEPYGCSVKYKS</sequence>
<keyword evidence="4" id="KW-1185">Reference proteome</keyword>
<keyword evidence="1" id="KW-0732">Signal</keyword>
<dbReference type="PANTHER" id="PTHR43640:SF1">
    <property type="entry name" value="THIOREDOXIN-DEPENDENT PEROXIREDOXIN"/>
    <property type="match status" value="1"/>
</dbReference>
<evidence type="ECO:0000313" key="3">
    <source>
        <dbReference type="EMBL" id="MDY7226326.1"/>
    </source>
</evidence>
<feature type="chain" id="PRO_5047534448" evidence="1">
    <location>
        <begin position="23"/>
        <end position="196"/>
    </location>
</feature>
<dbReference type="InterPro" id="IPR000866">
    <property type="entry name" value="AhpC/TSA"/>
</dbReference>
<dbReference type="InterPro" id="IPR036249">
    <property type="entry name" value="Thioredoxin-like_sf"/>
</dbReference>
<dbReference type="InterPro" id="IPR047262">
    <property type="entry name" value="PRX-like1"/>
</dbReference>
<dbReference type="PANTHER" id="PTHR43640">
    <property type="entry name" value="OS07G0260300 PROTEIN"/>
    <property type="match status" value="1"/>
</dbReference>
<dbReference type="PROSITE" id="PS51352">
    <property type="entry name" value="THIOREDOXIN_2"/>
    <property type="match status" value="1"/>
</dbReference>
<organism evidence="3 4">
    <name type="scientific">Hyalangium rubrum</name>
    <dbReference type="NCBI Taxonomy" id="3103134"/>
    <lineage>
        <taxon>Bacteria</taxon>
        <taxon>Pseudomonadati</taxon>
        <taxon>Myxococcota</taxon>
        <taxon>Myxococcia</taxon>
        <taxon>Myxococcales</taxon>
        <taxon>Cystobacterineae</taxon>
        <taxon>Archangiaceae</taxon>
        <taxon>Hyalangium</taxon>
    </lineage>
</organism>
<evidence type="ECO:0000256" key="1">
    <source>
        <dbReference type="SAM" id="SignalP"/>
    </source>
</evidence>
<feature type="signal peptide" evidence="1">
    <location>
        <begin position="1"/>
        <end position="22"/>
    </location>
</feature>
<proteinExistence type="predicted"/>
<evidence type="ECO:0000313" key="4">
    <source>
        <dbReference type="Proteomes" id="UP001291309"/>
    </source>
</evidence>
<dbReference type="Gene3D" id="3.40.30.10">
    <property type="entry name" value="Glutaredoxin"/>
    <property type="match status" value="1"/>
</dbReference>
<feature type="domain" description="Thioredoxin" evidence="2">
    <location>
        <begin position="25"/>
        <end position="176"/>
    </location>
</feature>